<dbReference type="Pfam" id="PF04392">
    <property type="entry name" value="ABC_sub_bind"/>
    <property type="match status" value="1"/>
</dbReference>
<comment type="caution">
    <text evidence="1">The sequence shown here is derived from an EMBL/GenBank/DDBJ whole genome shotgun (WGS) entry which is preliminary data.</text>
</comment>
<sequence>MNKKVIAGLVVLAGIIGISGVVESKKEHEANKIPTVGVLQFMKHPALDAINQGINDELAKEGYHKGKNIKIDFQNAQGDQSNLKTMATRFSSEHADISVGIATPSAIALANTIKNKPVIFSAVSDPIGSKLLKDEQKPDRNITGVSDKAPLPGQLKLMQKFVPNMKTMGVIYTSSDDSASTEAKQMIKLVEAAGIKVKTYTITSSNDLNQTSQQMVANHQVDAVFVPTDNTIAGAMPTLIKNTNAAKVPVFPTVDTMVSAGGVAANSIDQHELGVMTGKMIVKELKGEQTKDLPVEYIKQGKVVINQKQADELGLKIPVAYQDAKRVNEEK</sequence>
<dbReference type="InterPro" id="IPR028082">
    <property type="entry name" value="Peripla_BP_I"/>
</dbReference>
<dbReference type="CDD" id="cd06325">
    <property type="entry name" value="PBP1_ABC_unchar_transporter"/>
    <property type="match status" value="1"/>
</dbReference>
<dbReference type="RefSeq" id="WP_057746006.1">
    <property type="nucleotide sequence ID" value="NZ_BJLU01000005.1"/>
</dbReference>
<dbReference type="PANTHER" id="PTHR35271:SF1">
    <property type="entry name" value="ABC TRANSPORTER, SUBSTRATE-BINDING LIPOPROTEIN"/>
    <property type="match status" value="1"/>
</dbReference>
<dbReference type="SUPFAM" id="SSF53822">
    <property type="entry name" value="Periplasmic binding protein-like I"/>
    <property type="match status" value="1"/>
</dbReference>
<dbReference type="NCBIfam" id="NF041285">
    <property type="entry name" value="ABC_SBP_TrpX"/>
    <property type="match status" value="1"/>
</dbReference>
<dbReference type="Proteomes" id="UP000051992">
    <property type="component" value="Unassembled WGS sequence"/>
</dbReference>
<reference evidence="1 2" key="1">
    <citation type="journal article" date="2015" name="Genome Announc.">
        <title>Expanding the biotechnology potential of lactobacilli through comparative genomics of 213 strains and associated genera.</title>
        <authorList>
            <person name="Sun Z."/>
            <person name="Harris H.M."/>
            <person name="McCann A."/>
            <person name="Guo C."/>
            <person name="Argimon S."/>
            <person name="Zhang W."/>
            <person name="Yang X."/>
            <person name="Jeffery I.B."/>
            <person name="Cooney J.C."/>
            <person name="Kagawa T.F."/>
            <person name="Liu W."/>
            <person name="Song Y."/>
            <person name="Salvetti E."/>
            <person name="Wrobel A."/>
            <person name="Rasinkangas P."/>
            <person name="Parkhill J."/>
            <person name="Rea M.C."/>
            <person name="O'Sullivan O."/>
            <person name="Ritari J."/>
            <person name="Douillard F.P."/>
            <person name="Paul Ross R."/>
            <person name="Yang R."/>
            <person name="Briner A.E."/>
            <person name="Felis G.E."/>
            <person name="de Vos W.M."/>
            <person name="Barrangou R."/>
            <person name="Klaenhammer T.R."/>
            <person name="Caufield P.W."/>
            <person name="Cui Y."/>
            <person name="Zhang H."/>
            <person name="O'Toole P.W."/>
        </authorList>
    </citation>
    <scope>NUCLEOTIDE SEQUENCE [LARGE SCALE GENOMIC DNA]</scope>
    <source>
        <strain evidence="1 2">DSM 20410</strain>
    </source>
</reference>
<proteinExistence type="predicted"/>
<dbReference type="PANTHER" id="PTHR35271">
    <property type="entry name" value="ABC TRANSPORTER, SUBSTRATE-BINDING LIPOPROTEIN-RELATED"/>
    <property type="match status" value="1"/>
</dbReference>
<organism evidence="1 2">
    <name type="scientific">Weissella viridescens</name>
    <name type="common">Lactobacillus viridescens</name>
    <dbReference type="NCBI Taxonomy" id="1629"/>
    <lineage>
        <taxon>Bacteria</taxon>
        <taxon>Bacillati</taxon>
        <taxon>Bacillota</taxon>
        <taxon>Bacilli</taxon>
        <taxon>Lactobacillales</taxon>
        <taxon>Lactobacillaceae</taxon>
        <taxon>Weissella</taxon>
    </lineage>
</organism>
<name>A0A0R2GZG6_WEIVI</name>
<dbReference type="Gene3D" id="3.40.50.2300">
    <property type="match status" value="2"/>
</dbReference>
<protein>
    <submittedName>
        <fullName evidence="1">ABC transporter substrate binding protein</fullName>
    </submittedName>
</protein>
<accession>A0A0R2GZG6</accession>
<dbReference type="InterPro" id="IPR047776">
    <property type="entry name" value="ABC_SBP_TrpX-like"/>
</dbReference>
<dbReference type="PATRIC" id="fig|1629.5.peg.1027"/>
<dbReference type="InterPro" id="IPR007487">
    <property type="entry name" value="ABC_transpt-TYRBP-like"/>
</dbReference>
<dbReference type="AlphaFoldDB" id="A0A0R2GZG6"/>
<evidence type="ECO:0000313" key="1">
    <source>
        <dbReference type="EMBL" id="KRN46047.1"/>
    </source>
</evidence>
<evidence type="ECO:0000313" key="2">
    <source>
        <dbReference type="Proteomes" id="UP000051992"/>
    </source>
</evidence>
<keyword evidence="2" id="KW-1185">Reference proteome</keyword>
<gene>
    <name evidence="1" type="ORF">IV50_GL001020</name>
</gene>
<dbReference type="OrthoDB" id="9776955at2"/>
<dbReference type="EMBL" id="JQBM01000003">
    <property type="protein sequence ID" value="KRN46047.1"/>
    <property type="molecule type" value="Genomic_DNA"/>
</dbReference>